<feature type="region of interest" description="Disordered" evidence="1">
    <location>
        <begin position="1"/>
        <end position="20"/>
    </location>
</feature>
<gene>
    <name evidence="2" type="ORF">AAFF_G00151270</name>
</gene>
<sequence>MKEKYELDVTREHVRSQQPDSETIVPGLLRLHRLRLSPSPPIEMQAPHGQDVIKIDGNPAVRSEHLTQH</sequence>
<reference evidence="2" key="1">
    <citation type="journal article" date="2023" name="Science">
        <title>Genome structures resolve the early diversification of teleost fishes.</title>
        <authorList>
            <person name="Parey E."/>
            <person name="Louis A."/>
            <person name="Montfort J."/>
            <person name="Bouchez O."/>
            <person name="Roques C."/>
            <person name="Iampietro C."/>
            <person name="Lluch J."/>
            <person name="Castinel A."/>
            <person name="Donnadieu C."/>
            <person name="Desvignes T."/>
            <person name="Floi Bucao C."/>
            <person name="Jouanno E."/>
            <person name="Wen M."/>
            <person name="Mejri S."/>
            <person name="Dirks R."/>
            <person name="Jansen H."/>
            <person name="Henkel C."/>
            <person name="Chen W.J."/>
            <person name="Zahm M."/>
            <person name="Cabau C."/>
            <person name="Klopp C."/>
            <person name="Thompson A.W."/>
            <person name="Robinson-Rechavi M."/>
            <person name="Braasch I."/>
            <person name="Lecointre G."/>
            <person name="Bobe J."/>
            <person name="Postlethwait J.H."/>
            <person name="Berthelot C."/>
            <person name="Roest Crollius H."/>
            <person name="Guiguen Y."/>
        </authorList>
    </citation>
    <scope>NUCLEOTIDE SEQUENCE</scope>
    <source>
        <strain evidence="2">NC1722</strain>
    </source>
</reference>
<protein>
    <submittedName>
        <fullName evidence="2">Uncharacterized protein</fullName>
    </submittedName>
</protein>
<evidence type="ECO:0000256" key="1">
    <source>
        <dbReference type="SAM" id="MobiDB-lite"/>
    </source>
</evidence>
<name>A0AAD7RRL5_9TELE</name>
<evidence type="ECO:0000313" key="3">
    <source>
        <dbReference type="Proteomes" id="UP001221898"/>
    </source>
</evidence>
<proteinExistence type="predicted"/>
<dbReference type="EMBL" id="JAINUG010000207">
    <property type="protein sequence ID" value="KAJ8387696.1"/>
    <property type="molecule type" value="Genomic_DNA"/>
</dbReference>
<organism evidence="2 3">
    <name type="scientific">Aldrovandia affinis</name>
    <dbReference type="NCBI Taxonomy" id="143900"/>
    <lineage>
        <taxon>Eukaryota</taxon>
        <taxon>Metazoa</taxon>
        <taxon>Chordata</taxon>
        <taxon>Craniata</taxon>
        <taxon>Vertebrata</taxon>
        <taxon>Euteleostomi</taxon>
        <taxon>Actinopterygii</taxon>
        <taxon>Neopterygii</taxon>
        <taxon>Teleostei</taxon>
        <taxon>Notacanthiformes</taxon>
        <taxon>Halosauridae</taxon>
        <taxon>Aldrovandia</taxon>
    </lineage>
</organism>
<comment type="caution">
    <text evidence="2">The sequence shown here is derived from an EMBL/GenBank/DDBJ whole genome shotgun (WGS) entry which is preliminary data.</text>
</comment>
<evidence type="ECO:0000313" key="2">
    <source>
        <dbReference type="EMBL" id="KAJ8387696.1"/>
    </source>
</evidence>
<accession>A0AAD7RRL5</accession>
<dbReference type="Proteomes" id="UP001221898">
    <property type="component" value="Unassembled WGS sequence"/>
</dbReference>
<feature type="compositionally biased region" description="Basic and acidic residues" evidence="1">
    <location>
        <begin position="1"/>
        <end position="15"/>
    </location>
</feature>
<dbReference type="AlphaFoldDB" id="A0AAD7RRL5"/>
<keyword evidence="3" id="KW-1185">Reference proteome</keyword>